<name>A0A515ELH4_9BURK</name>
<organism evidence="2 3">
    <name type="scientific">Rhodoferax aquaticus</name>
    <dbReference type="NCBI Taxonomy" id="2527691"/>
    <lineage>
        <taxon>Bacteria</taxon>
        <taxon>Pseudomonadati</taxon>
        <taxon>Pseudomonadota</taxon>
        <taxon>Betaproteobacteria</taxon>
        <taxon>Burkholderiales</taxon>
        <taxon>Comamonadaceae</taxon>
        <taxon>Rhodoferax</taxon>
    </lineage>
</organism>
<evidence type="ECO:0000259" key="1">
    <source>
        <dbReference type="Pfam" id="PF13466"/>
    </source>
</evidence>
<reference evidence="3" key="1">
    <citation type="submission" date="2019-02" db="EMBL/GenBank/DDBJ databases">
        <title>Complete genome sequence of Rhodoferax sp. Gr-4.</title>
        <authorList>
            <person name="Jin L."/>
        </authorList>
    </citation>
    <scope>NUCLEOTIDE SEQUENCE [LARGE SCALE GENOMIC DNA]</scope>
    <source>
        <strain evidence="3">Gr-4</strain>
    </source>
</reference>
<dbReference type="Proteomes" id="UP000317365">
    <property type="component" value="Chromosome"/>
</dbReference>
<dbReference type="InterPro" id="IPR058548">
    <property type="entry name" value="MlaB-like_STAS"/>
</dbReference>
<dbReference type="AlphaFoldDB" id="A0A515ELH4"/>
<protein>
    <submittedName>
        <fullName evidence="2">STAS domain-containing protein</fullName>
    </submittedName>
</protein>
<feature type="domain" description="MlaB-like STAS" evidence="1">
    <location>
        <begin position="502"/>
        <end position="578"/>
    </location>
</feature>
<keyword evidence="3" id="KW-1185">Reference proteome</keyword>
<gene>
    <name evidence="2" type="ORF">EXZ61_04600</name>
</gene>
<dbReference type="KEGG" id="rhg:EXZ61_04600"/>
<dbReference type="RefSeq" id="WP_142809471.1">
    <property type="nucleotide sequence ID" value="NZ_CP036282.1"/>
</dbReference>
<reference evidence="3" key="2">
    <citation type="journal article" date="2020" name="Int. J. Syst. Evol. Microbiol.">
        <title>Genomic insights into a novel species Rhodoferax aquaticus sp. nov., isolated from freshwater.</title>
        <authorList>
            <person name="Li T."/>
            <person name="Zhuo Y."/>
            <person name="Jin C.Z."/>
            <person name="Wu X."/>
            <person name="Ko S.R."/>
            <person name="Jin F.J."/>
            <person name="Ahn C.Y."/>
            <person name="Oh H.M."/>
            <person name="Lee H.G."/>
            <person name="Jin L."/>
        </authorList>
    </citation>
    <scope>NUCLEOTIDE SEQUENCE [LARGE SCALE GENOMIC DNA]</scope>
    <source>
        <strain evidence="3">Gr-4</strain>
    </source>
</reference>
<evidence type="ECO:0000313" key="3">
    <source>
        <dbReference type="Proteomes" id="UP000317365"/>
    </source>
</evidence>
<accession>A0A515ELH4</accession>
<evidence type="ECO:0000313" key="2">
    <source>
        <dbReference type="EMBL" id="QDL53512.1"/>
    </source>
</evidence>
<dbReference type="EMBL" id="CP036282">
    <property type="protein sequence ID" value="QDL53512.1"/>
    <property type="molecule type" value="Genomic_DNA"/>
</dbReference>
<proteinExistence type="predicted"/>
<dbReference type="Pfam" id="PF13466">
    <property type="entry name" value="STAS_2"/>
    <property type="match status" value="1"/>
</dbReference>
<sequence length="589" mass="63939">MATQNDRLSLLSKVALFVRNPTKDWAELDRPAPNAESGYDKQALKAMIERKRQNDFVRRREFDHLRKLRRRESSEVGGLARPSIFQNSMATDPDGRAVTLKKIDEIEAQMSKQWWKGKAEPVAEAASTLPSPKEPAAVAPVVSGQTSSGSFQSTVPGEPLRRATEFTETEMGPGMQPTSLHVAMFKRAQAMAPTVPAGFGEKADAAEIGFSTSKLFAMEGQDLATDPELEEAAIRFANGDDLGAEEGLLTALRGDALLPEVALSWAVALLDLYRATNNRDGFDHALDEFALRFEGLSPIWTSFSEPAPQRSDPGVSLASAPTVYQPFGSEAANVLWRSPSELTVDSMEQLRSLLAANATPWNLRWTGLLHIQPEAVPLLGGLLGSLCDEPVSLGFLGEEDLVACLRDMTPSNDRTVPPQWWMVRLNALRVMGLHDEFELAALDYCVTFEVSPPAWVPARCVIEDLDSQQYPVSGGSAWDSSARKASSSGFASTAVLPITPILELRGAVLGDGAKALTEDETPIAGKAIHIGCHHLVRVDFSAAGSLLNWVASKEALGYQIQFVGVHRLVAAFFTVIGINEHAKVLTRSI</sequence>